<dbReference type="InterPro" id="IPR007487">
    <property type="entry name" value="ABC_transpt-TYRBP-like"/>
</dbReference>
<sequence length="368" mass="40030">MGAMGNQLSRVKAYRLGFYGVLSAWLLLCTLPSILLTSTAAASVTPPLPYRVLIIDDGRHLQGKKLIQNLTTHLAQLGFQQDKNLKLIHQLCKTSAAELSTTLLEQFEALQPQLVIANGTIAALQAKQLAATRNIPLLFMSVPAPVEAGLVQQTGLSTQGFITGRSDAVTPAIRLSMVHKLLRTSHGKGKIRLGLIHSHSPAALADLQQLKRAVQKFPQIELISHALPKQVSCADLPQFLAALQQAIKQLDGRIDYWWSSHGPMSQLAEVQALFTQHSDHIVVYGVNQKMVERGALLRISPDEAGMGREMAELTSAILHGTLPGHIPVAMPKEIALGFNLTTAEQIALVIPSELMELARGQLSHTVRR</sequence>
<gene>
    <name evidence="1" type="ORF">MAGMO_3128</name>
</gene>
<proteinExistence type="predicted"/>
<dbReference type="EMBL" id="LO017727">
    <property type="protein sequence ID" value="CRH07269.1"/>
    <property type="molecule type" value="Genomic_DNA"/>
</dbReference>
<name>A0A1S7LM79_MAGMO</name>
<dbReference type="Gene3D" id="3.40.50.2300">
    <property type="match status" value="2"/>
</dbReference>
<evidence type="ECO:0000313" key="1">
    <source>
        <dbReference type="EMBL" id="CRH07269.1"/>
    </source>
</evidence>
<dbReference type="AlphaFoldDB" id="A0A1S7LM79"/>
<protein>
    <recommendedName>
        <fullName evidence="2">ABC transporter substrate-binding protein</fullName>
    </recommendedName>
</protein>
<dbReference type="PANTHER" id="PTHR35271:SF1">
    <property type="entry name" value="ABC TRANSPORTER, SUBSTRATE-BINDING LIPOPROTEIN"/>
    <property type="match status" value="1"/>
</dbReference>
<accession>A0A1S7LM79</accession>
<reference evidence="1" key="1">
    <citation type="submission" date="2015-04" db="EMBL/GenBank/DDBJ databases">
        <authorList>
            <person name="Syromyatnikov M.Y."/>
            <person name="Popov V.N."/>
        </authorList>
    </citation>
    <scope>NUCLEOTIDE SEQUENCE</scope>
    <source>
        <strain evidence="1">MO-1</strain>
    </source>
</reference>
<dbReference type="Pfam" id="PF04392">
    <property type="entry name" value="ABC_sub_bind"/>
    <property type="match status" value="1"/>
</dbReference>
<organism evidence="1">
    <name type="scientific">Magnetococcus massalia (strain MO-1)</name>
    <dbReference type="NCBI Taxonomy" id="451514"/>
    <lineage>
        <taxon>Bacteria</taxon>
        <taxon>Pseudomonadati</taxon>
        <taxon>Pseudomonadota</taxon>
        <taxon>Magnetococcia</taxon>
        <taxon>Magnetococcales</taxon>
        <taxon>Magnetococcaceae</taxon>
        <taxon>Magnetococcus</taxon>
    </lineage>
</organism>
<evidence type="ECO:0008006" key="2">
    <source>
        <dbReference type="Google" id="ProtNLM"/>
    </source>
</evidence>
<dbReference type="PANTHER" id="PTHR35271">
    <property type="entry name" value="ABC TRANSPORTER, SUBSTRATE-BINDING LIPOPROTEIN-RELATED"/>
    <property type="match status" value="1"/>
</dbReference>